<dbReference type="OMA" id="DGPLIAY"/>
<dbReference type="EMBL" id="NQIK02000010">
    <property type="protein sequence ID" value="KAF7565110.1"/>
    <property type="molecule type" value="Genomic_DNA"/>
</dbReference>
<proteinExistence type="inferred from homology"/>
<keyword evidence="7 13" id="KW-0378">Hydrolase</keyword>
<comment type="similarity">
    <text evidence="2 13">Belongs to the peptidase M35 family.</text>
</comment>
<dbReference type="KEGG" id="ptrr:6345140"/>
<dbReference type="PANTHER" id="PTHR37016">
    <property type="match status" value="1"/>
</dbReference>
<dbReference type="CDD" id="cd11008">
    <property type="entry name" value="M35_deuterolysin_like"/>
    <property type="match status" value="1"/>
</dbReference>
<feature type="signal peptide" evidence="13">
    <location>
        <begin position="1"/>
        <end position="17"/>
    </location>
</feature>
<evidence type="ECO:0000256" key="3">
    <source>
        <dbReference type="ARBA" id="ARBA00022670"/>
    </source>
</evidence>
<comment type="cofactor">
    <cofactor evidence="12 13">
        <name>Zn(2+)</name>
        <dbReference type="ChEBI" id="CHEBI:29105"/>
    </cofactor>
    <text evidence="12 13">Binds 1 zinc ion per subunit.</text>
</comment>
<keyword evidence="8 12" id="KW-0862">Zinc</keyword>
<comment type="catalytic activity">
    <reaction evidence="1 13">
        <text>Preferential cleavage of bonds with hydrophobic residues in P1'. Also 3-Asn-|-Gln-4 and 8-Gly-|-Ser-9 bonds in insulin B chain.</text>
        <dbReference type="EC" id="3.4.24.39"/>
    </reaction>
</comment>
<dbReference type="Pfam" id="PF02102">
    <property type="entry name" value="Peptidase_M35"/>
    <property type="match status" value="1"/>
</dbReference>
<evidence type="ECO:0000256" key="9">
    <source>
        <dbReference type="ARBA" id="ARBA00023049"/>
    </source>
</evidence>
<evidence type="ECO:0000256" key="11">
    <source>
        <dbReference type="PIRSR" id="PIRSR601384-1"/>
    </source>
</evidence>
<dbReference type="AlphaFoldDB" id="A0A2W1CS62"/>
<evidence type="ECO:0000256" key="6">
    <source>
        <dbReference type="ARBA" id="ARBA00022729"/>
    </source>
</evidence>
<dbReference type="Proteomes" id="UP000245464">
    <property type="component" value="Chromosome 10"/>
</dbReference>
<feature type="active site" evidence="11">
    <location>
        <position position="317"/>
    </location>
</feature>
<comment type="function">
    <text evidence="13">Secreted metalloproteinase that allows assimilation of proteinaceous substrates. Shows high activities on basic nuclear substrates such as histone and protamine.</text>
</comment>
<dbReference type="GO" id="GO:0004222">
    <property type="term" value="F:metalloendopeptidase activity"/>
    <property type="evidence" value="ECO:0007669"/>
    <property type="project" value="InterPro"/>
</dbReference>
<evidence type="ECO:0000313" key="15">
    <source>
        <dbReference type="Proteomes" id="UP000245464"/>
    </source>
</evidence>
<evidence type="ECO:0000256" key="7">
    <source>
        <dbReference type="ARBA" id="ARBA00022801"/>
    </source>
</evidence>
<feature type="binding site" evidence="12">
    <location>
        <position position="331"/>
    </location>
    <ligand>
        <name>Zn(2+)</name>
        <dbReference type="ChEBI" id="CHEBI:29105"/>
        <note>catalytic</note>
    </ligand>
</feature>
<evidence type="ECO:0000256" key="10">
    <source>
        <dbReference type="ARBA" id="ARBA00023145"/>
    </source>
</evidence>
<feature type="chain" id="PRO_5042620873" description="Neutral protease 2" evidence="13">
    <location>
        <begin position="18"/>
        <end position="366"/>
    </location>
</feature>
<dbReference type="PANTHER" id="PTHR37016:SF3">
    <property type="entry name" value="NEUTRAL PROTEASE 2-RELATED"/>
    <property type="match status" value="1"/>
</dbReference>
<keyword evidence="4 13" id="KW-0165">Cleavage on pair of basic residues</keyword>
<evidence type="ECO:0000256" key="8">
    <source>
        <dbReference type="ARBA" id="ARBA00022833"/>
    </source>
</evidence>
<dbReference type="Gene3D" id="3.40.390.10">
    <property type="entry name" value="Collagenase (Catalytic Domain)"/>
    <property type="match status" value="1"/>
</dbReference>
<dbReference type="SUPFAM" id="SSF55486">
    <property type="entry name" value="Metalloproteases ('zincins'), catalytic domain"/>
    <property type="match status" value="1"/>
</dbReference>
<comment type="caution">
    <text evidence="14">The sequence shown here is derived from an EMBL/GenBank/DDBJ whole genome shotgun (WGS) entry which is preliminary data.</text>
</comment>
<dbReference type="GO" id="GO:0046872">
    <property type="term" value="F:metal ion binding"/>
    <property type="evidence" value="ECO:0007669"/>
    <property type="project" value="UniProtKB-KW"/>
</dbReference>
<keyword evidence="6 13" id="KW-0732">Signal</keyword>
<keyword evidence="5 12" id="KW-0479">Metal-binding</keyword>
<keyword evidence="10" id="KW-0865">Zymogen</keyword>
<dbReference type="EC" id="3.4.24.39" evidence="13"/>
<dbReference type="RefSeq" id="XP_001937205.1">
    <property type="nucleotide sequence ID" value="XM_001937170.1"/>
</dbReference>
<evidence type="ECO:0000256" key="12">
    <source>
        <dbReference type="PIRSR" id="PIRSR601384-2"/>
    </source>
</evidence>
<dbReference type="Gene3D" id="2.60.40.2970">
    <property type="match status" value="1"/>
</dbReference>
<dbReference type="InterPro" id="IPR050414">
    <property type="entry name" value="Fungal_M35_metalloproteases"/>
</dbReference>
<dbReference type="GO" id="GO:0005576">
    <property type="term" value="C:extracellular region"/>
    <property type="evidence" value="ECO:0007669"/>
    <property type="project" value="UniProtKB-SubCell"/>
</dbReference>
<evidence type="ECO:0000256" key="4">
    <source>
        <dbReference type="ARBA" id="ARBA00022685"/>
    </source>
</evidence>
<evidence type="ECO:0000256" key="13">
    <source>
        <dbReference type="RuleBase" id="RU361126"/>
    </source>
</evidence>
<accession>A0A2W1CS62</accession>
<feature type="binding site" evidence="12">
    <location>
        <position position="316"/>
    </location>
    <ligand>
        <name>Zn(2+)</name>
        <dbReference type="ChEBI" id="CHEBI:29105"/>
        <note>catalytic</note>
    </ligand>
</feature>
<keyword evidence="13" id="KW-0964">Secreted</keyword>
<dbReference type="GeneID" id="6345140"/>
<sequence length="366" mass="40266">MKSLYAFLVAIAASTMAATSPLTRQATQESPINFKLSSVGNSQIKVTITNKNQDTGYNLVKVNTLLDDDHVHKLTITNEGTSVNFTGFSVTYLYDQLDEESFFPLFAGQTREVVVDVAEGYWVHNTTTSVQEIVAKGQFYYAPLNSTDIQGSFEYMSNTLSVDIDQAEATTIFKNFLSAKITKRVNISPTCEGKELETLRESLKDCTTFAHAAAKDAKDGVTGLYLKYFYKMDWAEVQGRLQAIGDHCTSLGVLDAVLYCRDPFGGAGRCNTKGVAAFARDKEEAIVFCPAFFDLPAIRYSCNGFTSQSRAGVIIHEMTHMGLVYWPICSDYAYGTAKSQKLSPDYAASNADSHALYAMDLKVGCK</sequence>
<evidence type="ECO:0000256" key="1">
    <source>
        <dbReference type="ARBA" id="ARBA00001187"/>
    </source>
</evidence>
<gene>
    <name evidence="14" type="ORF">PtrM4_045440</name>
</gene>
<evidence type="ECO:0000256" key="5">
    <source>
        <dbReference type="ARBA" id="ARBA00022723"/>
    </source>
</evidence>
<reference evidence="14" key="1">
    <citation type="journal article" date="2018" name="BMC Genomics">
        <title>Comparative genomics of the wheat fungal pathogen Pyrenophora tritici-repentis reveals chromosomal variations and genome plasticity.</title>
        <authorList>
            <person name="Moolhuijzen P."/>
            <person name="See P.T."/>
            <person name="Hane J.K."/>
            <person name="Shi G."/>
            <person name="Liu Z."/>
            <person name="Oliver R.P."/>
            <person name="Moffat C.S."/>
        </authorList>
    </citation>
    <scope>NUCLEOTIDE SEQUENCE [LARGE SCALE GENOMIC DNA]</scope>
    <source>
        <strain evidence="14">M4</strain>
    </source>
</reference>
<protein>
    <recommendedName>
        <fullName evidence="13">Neutral protease 2</fullName>
        <ecNumber evidence="13">3.4.24.39</ecNumber>
    </recommendedName>
    <alternativeName>
        <fullName evidence="13">Deuterolysin</fullName>
    </alternativeName>
</protein>
<dbReference type="InterPro" id="IPR024079">
    <property type="entry name" value="MetalloPept_cat_dom_sf"/>
</dbReference>
<name>A0A2W1CS62_9PLEO</name>
<feature type="binding site" evidence="12">
    <location>
        <position position="320"/>
    </location>
    <ligand>
        <name>Zn(2+)</name>
        <dbReference type="ChEBI" id="CHEBI:29105"/>
        <note>catalytic</note>
    </ligand>
</feature>
<evidence type="ECO:0000313" key="14">
    <source>
        <dbReference type="EMBL" id="KAF7565110.1"/>
    </source>
</evidence>
<dbReference type="InterPro" id="IPR001384">
    <property type="entry name" value="Peptidase_M35"/>
</dbReference>
<comment type="subcellular location">
    <subcellularLocation>
        <location evidence="13">Secreted</location>
    </subcellularLocation>
</comment>
<keyword evidence="3 13" id="KW-0645">Protease</keyword>
<organism evidence="14 15">
    <name type="scientific">Pyrenophora tritici-repentis</name>
    <dbReference type="NCBI Taxonomy" id="45151"/>
    <lineage>
        <taxon>Eukaryota</taxon>
        <taxon>Fungi</taxon>
        <taxon>Dikarya</taxon>
        <taxon>Ascomycota</taxon>
        <taxon>Pezizomycotina</taxon>
        <taxon>Dothideomycetes</taxon>
        <taxon>Pleosporomycetidae</taxon>
        <taxon>Pleosporales</taxon>
        <taxon>Pleosporineae</taxon>
        <taxon>Pleosporaceae</taxon>
        <taxon>Pyrenophora</taxon>
    </lineage>
</organism>
<dbReference type="GO" id="GO:0006508">
    <property type="term" value="P:proteolysis"/>
    <property type="evidence" value="ECO:0007669"/>
    <property type="project" value="UniProtKB-KW"/>
</dbReference>
<evidence type="ECO:0000256" key="2">
    <source>
        <dbReference type="ARBA" id="ARBA00010279"/>
    </source>
</evidence>
<keyword evidence="9 13" id="KW-0482">Metalloprotease</keyword>
<dbReference type="PRINTS" id="PR00768">
    <property type="entry name" value="DEUTEROLYSIN"/>
</dbReference>